<gene>
    <name evidence="1" type="ORF">T459_04637</name>
</gene>
<evidence type="ECO:0000313" key="2">
    <source>
        <dbReference type="Proteomes" id="UP000222542"/>
    </source>
</evidence>
<accession>A0A2G3A5M4</accession>
<comment type="caution">
    <text evidence="1">The sequence shown here is derived from an EMBL/GenBank/DDBJ whole genome shotgun (WGS) entry which is preliminary data.</text>
</comment>
<sequence>MKAEEKCTEREEIQILKYVEADDNNKRERIEKIEVVKEPDDESIWVDPKISKILNPSTSVTGYVYPSDRKIIEIQVSIIKTSSSLLVKDEEECRKREEIQLPIIMTSSLPIKAEEQWPSGSTDVRPLVNGLSLEQRSILCRKSDEETREILRNLILKLPFVSTKDGIPNRKKAGGFLHGYKSGNRTVADSLCLSWCFSNPS</sequence>
<name>A0A2G3A5M4_CAPAN</name>
<reference evidence="1 2" key="1">
    <citation type="journal article" date="2014" name="Nat. Genet.">
        <title>Genome sequence of the hot pepper provides insights into the evolution of pungency in Capsicum species.</title>
        <authorList>
            <person name="Kim S."/>
            <person name="Park M."/>
            <person name="Yeom S.I."/>
            <person name="Kim Y.M."/>
            <person name="Lee J.M."/>
            <person name="Lee H.A."/>
            <person name="Seo E."/>
            <person name="Choi J."/>
            <person name="Cheong K."/>
            <person name="Kim K.T."/>
            <person name="Jung K."/>
            <person name="Lee G.W."/>
            <person name="Oh S.K."/>
            <person name="Bae C."/>
            <person name="Kim S.B."/>
            <person name="Lee H.Y."/>
            <person name="Kim S.Y."/>
            <person name="Kim M.S."/>
            <person name="Kang B.C."/>
            <person name="Jo Y.D."/>
            <person name="Yang H.B."/>
            <person name="Jeong H.J."/>
            <person name="Kang W.H."/>
            <person name="Kwon J.K."/>
            <person name="Shin C."/>
            <person name="Lim J.Y."/>
            <person name="Park J.H."/>
            <person name="Huh J.H."/>
            <person name="Kim J.S."/>
            <person name="Kim B.D."/>
            <person name="Cohen O."/>
            <person name="Paran I."/>
            <person name="Suh M.C."/>
            <person name="Lee S.B."/>
            <person name="Kim Y.K."/>
            <person name="Shin Y."/>
            <person name="Noh S.J."/>
            <person name="Park J."/>
            <person name="Seo Y.S."/>
            <person name="Kwon S.Y."/>
            <person name="Kim H.A."/>
            <person name="Park J.M."/>
            <person name="Kim H.J."/>
            <person name="Choi S.B."/>
            <person name="Bosland P.W."/>
            <person name="Reeves G."/>
            <person name="Jo S.H."/>
            <person name="Lee B.W."/>
            <person name="Cho H.T."/>
            <person name="Choi H.S."/>
            <person name="Lee M.S."/>
            <person name="Yu Y."/>
            <person name="Do Choi Y."/>
            <person name="Park B.S."/>
            <person name="van Deynze A."/>
            <person name="Ashrafi H."/>
            <person name="Hill T."/>
            <person name="Kim W.T."/>
            <person name="Pai H.S."/>
            <person name="Ahn H.K."/>
            <person name="Yeam I."/>
            <person name="Giovannoni J.J."/>
            <person name="Rose J.K."/>
            <person name="Sorensen I."/>
            <person name="Lee S.J."/>
            <person name="Kim R.W."/>
            <person name="Choi I.Y."/>
            <person name="Choi B.S."/>
            <person name="Lim J.S."/>
            <person name="Lee Y.H."/>
            <person name="Choi D."/>
        </authorList>
    </citation>
    <scope>NUCLEOTIDE SEQUENCE [LARGE SCALE GENOMIC DNA]</scope>
    <source>
        <strain evidence="2">cv. CM334</strain>
    </source>
</reference>
<protein>
    <submittedName>
        <fullName evidence="1">Uncharacterized protein</fullName>
    </submittedName>
</protein>
<dbReference type="AlphaFoldDB" id="A0A2G3A5M4"/>
<dbReference type="Proteomes" id="UP000222542">
    <property type="component" value="Unassembled WGS sequence"/>
</dbReference>
<dbReference type="Gramene" id="PHT89524">
    <property type="protein sequence ID" value="PHT89524"/>
    <property type="gene ID" value="T459_04637"/>
</dbReference>
<proteinExistence type="predicted"/>
<keyword evidence="2" id="KW-1185">Reference proteome</keyword>
<organism evidence="1 2">
    <name type="scientific">Capsicum annuum</name>
    <name type="common">Capsicum pepper</name>
    <dbReference type="NCBI Taxonomy" id="4072"/>
    <lineage>
        <taxon>Eukaryota</taxon>
        <taxon>Viridiplantae</taxon>
        <taxon>Streptophyta</taxon>
        <taxon>Embryophyta</taxon>
        <taxon>Tracheophyta</taxon>
        <taxon>Spermatophyta</taxon>
        <taxon>Magnoliopsida</taxon>
        <taxon>eudicotyledons</taxon>
        <taxon>Gunneridae</taxon>
        <taxon>Pentapetalae</taxon>
        <taxon>asterids</taxon>
        <taxon>lamiids</taxon>
        <taxon>Solanales</taxon>
        <taxon>Solanaceae</taxon>
        <taxon>Solanoideae</taxon>
        <taxon>Capsiceae</taxon>
        <taxon>Capsicum</taxon>
    </lineage>
</organism>
<reference evidence="1 2" key="2">
    <citation type="journal article" date="2017" name="Genome Biol.">
        <title>New reference genome sequences of hot pepper reveal the massive evolution of plant disease-resistance genes by retroduplication.</title>
        <authorList>
            <person name="Kim S."/>
            <person name="Park J."/>
            <person name="Yeom S.I."/>
            <person name="Kim Y.M."/>
            <person name="Seo E."/>
            <person name="Kim K.T."/>
            <person name="Kim M.S."/>
            <person name="Lee J.M."/>
            <person name="Cheong K."/>
            <person name="Shin H.S."/>
            <person name="Kim S.B."/>
            <person name="Han K."/>
            <person name="Lee J."/>
            <person name="Park M."/>
            <person name="Lee H.A."/>
            <person name="Lee H.Y."/>
            <person name="Lee Y."/>
            <person name="Oh S."/>
            <person name="Lee J.H."/>
            <person name="Choi E."/>
            <person name="Choi E."/>
            <person name="Lee S.E."/>
            <person name="Jeon J."/>
            <person name="Kim H."/>
            <person name="Choi G."/>
            <person name="Song H."/>
            <person name="Lee J."/>
            <person name="Lee S.C."/>
            <person name="Kwon J.K."/>
            <person name="Lee H.Y."/>
            <person name="Koo N."/>
            <person name="Hong Y."/>
            <person name="Kim R.W."/>
            <person name="Kang W.H."/>
            <person name="Huh J.H."/>
            <person name="Kang B.C."/>
            <person name="Yang T.J."/>
            <person name="Lee Y.H."/>
            <person name="Bennetzen J.L."/>
            <person name="Choi D."/>
        </authorList>
    </citation>
    <scope>NUCLEOTIDE SEQUENCE [LARGE SCALE GENOMIC DNA]</scope>
    <source>
        <strain evidence="2">cv. CM334</strain>
    </source>
</reference>
<dbReference type="EMBL" id="AYRZ02000002">
    <property type="protein sequence ID" value="PHT89524.1"/>
    <property type="molecule type" value="Genomic_DNA"/>
</dbReference>
<evidence type="ECO:0000313" key="1">
    <source>
        <dbReference type="EMBL" id="PHT89524.1"/>
    </source>
</evidence>